<dbReference type="Proteomes" id="UP001314170">
    <property type="component" value="Unassembled WGS sequence"/>
</dbReference>
<feature type="region of interest" description="Disordered" evidence="1">
    <location>
        <begin position="1"/>
        <end position="21"/>
    </location>
</feature>
<keyword evidence="3" id="KW-1185">Reference proteome</keyword>
<evidence type="ECO:0000256" key="1">
    <source>
        <dbReference type="SAM" id="MobiDB-lite"/>
    </source>
</evidence>
<feature type="compositionally biased region" description="Polar residues" evidence="1">
    <location>
        <begin position="1"/>
        <end position="10"/>
    </location>
</feature>
<gene>
    <name evidence="2" type="ORF">DCAF_LOCUS18403</name>
</gene>
<sequence length="58" mass="6466">MENVSISGQDNRVLELSNRPGHVRAAPTKEIHGIKSYLPHFHTPKSISLTYRPPPPPP</sequence>
<evidence type="ECO:0000313" key="2">
    <source>
        <dbReference type="EMBL" id="CAK7345744.1"/>
    </source>
</evidence>
<protein>
    <submittedName>
        <fullName evidence="2">Uncharacterized protein</fullName>
    </submittedName>
</protein>
<reference evidence="2 3" key="1">
    <citation type="submission" date="2024-01" db="EMBL/GenBank/DDBJ databases">
        <authorList>
            <person name="Waweru B."/>
        </authorList>
    </citation>
    <scope>NUCLEOTIDE SEQUENCE [LARGE SCALE GENOMIC DNA]</scope>
</reference>
<organism evidence="2 3">
    <name type="scientific">Dovyalis caffra</name>
    <dbReference type="NCBI Taxonomy" id="77055"/>
    <lineage>
        <taxon>Eukaryota</taxon>
        <taxon>Viridiplantae</taxon>
        <taxon>Streptophyta</taxon>
        <taxon>Embryophyta</taxon>
        <taxon>Tracheophyta</taxon>
        <taxon>Spermatophyta</taxon>
        <taxon>Magnoliopsida</taxon>
        <taxon>eudicotyledons</taxon>
        <taxon>Gunneridae</taxon>
        <taxon>Pentapetalae</taxon>
        <taxon>rosids</taxon>
        <taxon>fabids</taxon>
        <taxon>Malpighiales</taxon>
        <taxon>Salicaceae</taxon>
        <taxon>Flacourtieae</taxon>
        <taxon>Dovyalis</taxon>
    </lineage>
</organism>
<proteinExistence type="predicted"/>
<accession>A0AAV1S2V7</accession>
<dbReference type="EMBL" id="CAWUPB010001168">
    <property type="protein sequence ID" value="CAK7345744.1"/>
    <property type="molecule type" value="Genomic_DNA"/>
</dbReference>
<evidence type="ECO:0000313" key="3">
    <source>
        <dbReference type="Proteomes" id="UP001314170"/>
    </source>
</evidence>
<name>A0AAV1S2V7_9ROSI</name>
<comment type="caution">
    <text evidence="2">The sequence shown here is derived from an EMBL/GenBank/DDBJ whole genome shotgun (WGS) entry which is preliminary data.</text>
</comment>
<dbReference type="AlphaFoldDB" id="A0AAV1S2V7"/>